<evidence type="ECO:0000313" key="2">
    <source>
        <dbReference type="EMBL" id="KAJ7327132.1"/>
    </source>
</evidence>
<feature type="compositionally biased region" description="Polar residues" evidence="1">
    <location>
        <begin position="28"/>
        <end position="39"/>
    </location>
</feature>
<gene>
    <name evidence="2" type="ORF">JRQ81_016891</name>
</gene>
<feature type="region of interest" description="Disordered" evidence="1">
    <location>
        <begin position="113"/>
        <end position="162"/>
    </location>
</feature>
<keyword evidence="3" id="KW-1185">Reference proteome</keyword>
<accession>A0A9Q0XU42</accession>
<reference evidence="2" key="1">
    <citation type="journal article" date="2023" name="DNA Res.">
        <title>Chromosome-level genome assembly of Phrynocephalus forsythii using third-generation DNA sequencing and Hi-C analysis.</title>
        <authorList>
            <person name="Qi Y."/>
            <person name="Zhao W."/>
            <person name="Zhao Y."/>
            <person name="Niu C."/>
            <person name="Cao S."/>
            <person name="Zhang Y."/>
        </authorList>
    </citation>
    <scope>NUCLEOTIDE SEQUENCE</scope>
    <source>
        <tissue evidence="2">Muscle</tissue>
    </source>
</reference>
<feature type="region of interest" description="Disordered" evidence="1">
    <location>
        <begin position="15"/>
        <end position="98"/>
    </location>
</feature>
<evidence type="ECO:0000313" key="3">
    <source>
        <dbReference type="Proteomes" id="UP001142489"/>
    </source>
</evidence>
<protein>
    <recommendedName>
        <fullName evidence="4">CUE domain-containing protein</fullName>
    </recommendedName>
</protein>
<feature type="region of interest" description="Disordered" evidence="1">
    <location>
        <begin position="201"/>
        <end position="249"/>
    </location>
</feature>
<dbReference type="OrthoDB" id="448448at2759"/>
<organism evidence="2 3">
    <name type="scientific">Phrynocephalus forsythii</name>
    <dbReference type="NCBI Taxonomy" id="171643"/>
    <lineage>
        <taxon>Eukaryota</taxon>
        <taxon>Metazoa</taxon>
        <taxon>Chordata</taxon>
        <taxon>Craniata</taxon>
        <taxon>Vertebrata</taxon>
        <taxon>Euteleostomi</taxon>
        <taxon>Lepidosauria</taxon>
        <taxon>Squamata</taxon>
        <taxon>Bifurcata</taxon>
        <taxon>Unidentata</taxon>
        <taxon>Episquamata</taxon>
        <taxon>Toxicofera</taxon>
        <taxon>Iguania</taxon>
        <taxon>Acrodonta</taxon>
        <taxon>Agamidae</taxon>
        <taxon>Agaminae</taxon>
        <taxon>Phrynocephalus</taxon>
    </lineage>
</organism>
<feature type="compositionally biased region" description="Acidic residues" evidence="1">
    <location>
        <begin position="153"/>
        <end position="162"/>
    </location>
</feature>
<dbReference type="AlphaFoldDB" id="A0A9Q0XU42"/>
<sequence length="271" mass="30690">MSLFNLDRFRFEKKVKLEKSPPSLSSSQDEATATTSSSLDAVEKDTSLSPSSEDNVTTVGREDENATDHSSRPATPASDVSEKTDDSSVPETPEAKRTTRFSFFKYRRDVIELSSESEEEEPPKYSHVKQRTAPRKDVIIINGPLRHSNATKEEEEEEEEDLNYCKLQTLKELFPQKSDEELLQLIESSATMDEAIAAGLKQVEEENGSRKRKIGESSGDGPEDNDDQSAKKKKLDPLQSPENQWEKRENLVSKLHKEFPSLDKEKRIRIV</sequence>
<name>A0A9Q0XU42_9SAUR</name>
<proteinExistence type="predicted"/>
<evidence type="ECO:0000256" key="1">
    <source>
        <dbReference type="SAM" id="MobiDB-lite"/>
    </source>
</evidence>
<dbReference type="Proteomes" id="UP001142489">
    <property type="component" value="Unassembled WGS sequence"/>
</dbReference>
<dbReference type="EMBL" id="JAPFRF010000007">
    <property type="protein sequence ID" value="KAJ7327132.1"/>
    <property type="molecule type" value="Genomic_DNA"/>
</dbReference>
<comment type="caution">
    <text evidence="2">The sequence shown here is derived from an EMBL/GenBank/DDBJ whole genome shotgun (WGS) entry which is preliminary data.</text>
</comment>
<feature type="compositionally biased region" description="Polar residues" evidence="1">
    <location>
        <begin position="47"/>
        <end position="58"/>
    </location>
</feature>
<feature type="compositionally biased region" description="Basic and acidic residues" evidence="1">
    <location>
        <begin position="60"/>
        <end position="71"/>
    </location>
</feature>
<evidence type="ECO:0008006" key="4">
    <source>
        <dbReference type="Google" id="ProtNLM"/>
    </source>
</evidence>